<dbReference type="RefSeq" id="WP_143909739.1">
    <property type="nucleotide sequence ID" value="NZ_CP041765.1"/>
</dbReference>
<gene>
    <name evidence="2" type="ORF">FO059_14710</name>
</gene>
<keyword evidence="3" id="KW-1185">Reference proteome</keyword>
<evidence type="ECO:0000256" key="1">
    <source>
        <dbReference type="SAM" id="SignalP"/>
    </source>
</evidence>
<accession>A0A516X5K6</accession>
<feature type="chain" id="PRO_5038798221" description="Peptidase" evidence="1">
    <location>
        <begin position="24"/>
        <end position="256"/>
    </location>
</feature>
<reference evidence="2 3" key="1">
    <citation type="submission" date="2019-07" db="EMBL/GenBank/DDBJ databases">
        <title>Tomitella cavernea sp. nov., an actinomycete isolated from soil.</title>
        <authorList>
            <person name="Cheng J."/>
        </authorList>
    </citation>
    <scope>NUCLEOTIDE SEQUENCE [LARGE SCALE GENOMIC DNA]</scope>
    <source>
        <strain evidence="2 3">HY188</strain>
    </source>
</reference>
<dbReference type="Proteomes" id="UP000317344">
    <property type="component" value="Chromosome"/>
</dbReference>
<dbReference type="OrthoDB" id="9853417at2"/>
<evidence type="ECO:0000313" key="3">
    <source>
        <dbReference type="Proteomes" id="UP000317344"/>
    </source>
</evidence>
<proteinExistence type="predicted"/>
<protein>
    <recommendedName>
        <fullName evidence="4">Peptidase</fullName>
    </recommendedName>
</protein>
<dbReference type="AlphaFoldDB" id="A0A516X5K6"/>
<organism evidence="2 3">
    <name type="scientific">Tomitella fengzijianii</name>
    <dbReference type="NCBI Taxonomy" id="2597660"/>
    <lineage>
        <taxon>Bacteria</taxon>
        <taxon>Bacillati</taxon>
        <taxon>Actinomycetota</taxon>
        <taxon>Actinomycetes</taxon>
        <taxon>Mycobacteriales</taxon>
        <taxon>Tomitella</taxon>
    </lineage>
</organism>
<feature type="signal peptide" evidence="1">
    <location>
        <begin position="1"/>
        <end position="23"/>
    </location>
</feature>
<dbReference type="KEGG" id="toy:FO059_14710"/>
<dbReference type="EMBL" id="CP041765">
    <property type="protein sequence ID" value="QDQ98334.1"/>
    <property type="molecule type" value="Genomic_DNA"/>
</dbReference>
<evidence type="ECO:0008006" key="4">
    <source>
        <dbReference type="Google" id="ProtNLM"/>
    </source>
</evidence>
<keyword evidence="1" id="KW-0732">Signal</keyword>
<name>A0A516X5K6_9ACTN</name>
<evidence type="ECO:0000313" key="2">
    <source>
        <dbReference type="EMBL" id="QDQ98334.1"/>
    </source>
</evidence>
<reference evidence="2 3" key="2">
    <citation type="submission" date="2019-07" db="EMBL/GenBank/DDBJ databases">
        <authorList>
            <person name="Huang Y."/>
        </authorList>
    </citation>
    <scope>NUCLEOTIDE SEQUENCE [LARGE SCALE GENOMIC DNA]</scope>
    <source>
        <strain evidence="2 3">HY188</strain>
    </source>
</reference>
<sequence>MRIRSAAALASAGIIALAVPAVAAAAPLTGSLGSLGSSAEQAPGYELPTSGKHNGDVSTGCTVDWHAATNFALVEGATADLNVFVSPEFESAGYLRTDKWGDADHMTWRTVAATDRAINDFQLTITLPAEYEYSMSDVTIKPADDPWFAESMQTTDRWVTGLGPEDFDVSGPVENADGTFTFTVTAVDGSLPADSHFVIQYGADGASTADVITASQHLTGTAIPNEGEGPFCGDGIFSGSLGSLFGGGSLSSLSAG</sequence>